<dbReference type="Proteomes" id="UP001305779">
    <property type="component" value="Unassembled WGS sequence"/>
</dbReference>
<dbReference type="Gene3D" id="2.160.10.10">
    <property type="entry name" value="Hexapeptide repeat proteins"/>
    <property type="match status" value="1"/>
</dbReference>
<dbReference type="CDD" id="cd04652">
    <property type="entry name" value="LbH_eIF2B_gamma_C"/>
    <property type="match status" value="1"/>
</dbReference>
<keyword evidence="3" id="KW-0963">Cytoplasm</keyword>
<dbReference type="PANTHER" id="PTHR45989:SF1">
    <property type="entry name" value="TRANSLATION INITIATION FACTOR EIF-2B SUBUNIT GAMMA"/>
    <property type="match status" value="1"/>
</dbReference>
<evidence type="ECO:0000313" key="12">
    <source>
        <dbReference type="Proteomes" id="UP001305779"/>
    </source>
</evidence>
<keyword evidence="5" id="KW-0648">Protein biosynthesis</keyword>
<accession>A0ABR0EEX1</accession>
<comment type="subcellular location">
    <subcellularLocation>
        <location evidence="1">Cytoplasm</location>
        <location evidence="1">Cytosol</location>
    </subcellularLocation>
</comment>
<feature type="compositionally biased region" description="Acidic residues" evidence="9">
    <location>
        <begin position="556"/>
        <end position="572"/>
    </location>
</feature>
<sequence>MPHATVPSPGLQAFILCGPGASLSIFASNPSEFSKALIPIANRPMVWYPLDWCYRMGINDITLITPPESKSALEAALATNPYLTSLPNPKPEILAPQDLTQTSGTGELLRSVEVQKAITSDFVVLPCDLVSELLGTSILQQWMSLNPLSISSKGSKRRGGLSVYYATHGLEGISQKKEETDFIATAPMSSAPVPPPSGSLRPQIETVVMSMPTDTVNDKIEEDKGLFRIRTRLTRKYGRVKMRTKHRDAHVYILPKWVKDYAVKNDRFDSISEDVMGWWAKAQWQEGLGEKLGLDAVLDQTTNTEDDMADSAHLDDDETVDASHLSSTKVPRPVHSPTSTTFASRVGNAALQPAKTPLDIPPLFAYVQPSPTSTTPTPDHPLIRRVDTSASLLAISLYLAKQQPGSSTLAHEHKLHPSAKIGQQSRVSQEDSLVGENVTLGTRTIVKESVIGANSEIGNNVRLTRCLLMDGVVVGDGVQLTGCTVGRRARIEGLKPVVEQPAATGEAVEGSKKRGKKGNDDDEDRTRLTECEVAPHFVVEAGTEAKGEQLMAFGGDMDDMDDEDEDDDDGAD</sequence>
<comment type="caution">
    <text evidence="11">The sequence shown here is derived from an EMBL/GenBank/DDBJ whole genome shotgun (WGS) entry which is preliminary data.</text>
</comment>
<proteinExistence type="inferred from homology"/>
<evidence type="ECO:0000256" key="1">
    <source>
        <dbReference type="ARBA" id="ARBA00004514"/>
    </source>
</evidence>
<evidence type="ECO:0000256" key="5">
    <source>
        <dbReference type="ARBA" id="ARBA00022917"/>
    </source>
</evidence>
<evidence type="ECO:0000256" key="9">
    <source>
        <dbReference type="SAM" id="MobiDB-lite"/>
    </source>
</evidence>
<dbReference type="Gene3D" id="3.90.550.10">
    <property type="entry name" value="Spore Coat Polysaccharide Biosynthesis Protein SpsA, Chain A"/>
    <property type="match status" value="1"/>
</dbReference>
<evidence type="ECO:0000259" key="10">
    <source>
        <dbReference type="Pfam" id="PF24894"/>
    </source>
</evidence>
<organism evidence="11 12">
    <name type="scientific">Zasmidium cellare</name>
    <name type="common">Wine cellar mold</name>
    <name type="synonym">Racodium cellare</name>
    <dbReference type="NCBI Taxonomy" id="395010"/>
    <lineage>
        <taxon>Eukaryota</taxon>
        <taxon>Fungi</taxon>
        <taxon>Dikarya</taxon>
        <taxon>Ascomycota</taxon>
        <taxon>Pezizomycotina</taxon>
        <taxon>Dothideomycetes</taxon>
        <taxon>Dothideomycetidae</taxon>
        <taxon>Mycosphaerellales</taxon>
        <taxon>Mycosphaerellaceae</taxon>
        <taxon>Zasmidium</taxon>
    </lineage>
</organism>
<feature type="region of interest" description="Disordered" evidence="9">
    <location>
        <begin position="496"/>
        <end position="572"/>
    </location>
</feature>
<keyword evidence="4" id="KW-0396">Initiation factor</keyword>
<dbReference type="EMBL" id="JAXOVC010000006">
    <property type="protein sequence ID" value="KAK4499840.1"/>
    <property type="molecule type" value="Genomic_DNA"/>
</dbReference>
<dbReference type="InterPro" id="IPR029044">
    <property type="entry name" value="Nucleotide-diphossugar_trans"/>
</dbReference>
<keyword evidence="12" id="KW-1185">Reference proteome</keyword>
<dbReference type="InterPro" id="IPR011004">
    <property type="entry name" value="Trimer_LpxA-like_sf"/>
</dbReference>
<comment type="similarity">
    <text evidence="2">Belongs to the eIF-2B gamma/epsilon subunits family.</text>
</comment>
<reference evidence="11 12" key="1">
    <citation type="journal article" date="2023" name="G3 (Bethesda)">
        <title>A chromosome-level genome assembly of Zasmidium syzygii isolated from banana leaves.</title>
        <authorList>
            <person name="van Westerhoven A.C."/>
            <person name="Mehrabi R."/>
            <person name="Talebi R."/>
            <person name="Steentjes M.B.F."/>
            <person name="Corcolon B."/>
            <person name="Chong P.A."/>
            <person name="Kema G.H.J."/>
            <person name="Seidl M.F."/>
        </authorList>
    </citation>
    <scope>NUCLEOTIDE SEQUENCE [LARGE SCALE GENOMIC DNA]</scope>
    <source>
        <strain evidence="11 12">P124</strain>
    </source>
</reference>
<gene>
    <name evidence="11" type="ORF">PRZ48_008026</name>
</gene>
<dbReference type="InterPro" id="IPR056818">
    <property type="entry name" value="GlmU/GlgC-like_hexapep"/>
</dbReference>
<feature type="region of interest" description="Disordered" evidence="9">
    <location>
        <begin position="318"/>
        <end position="341"/>
    </location>
</feature>
<dbReference type="SUPFAM" id="SSF51161">
    <property type="entry name" value="Trimeric LpxA-like enzymes"/>
    <property type="match status" value="1"/>
</dbReference>
<dbReference type="Pfam" id="PF24894">
    <property type="entry name" value="Hexapep_GlmU"/>
    <property type="match status" value="1"/>
</dbReference>
<evidence type="ECO:0000256" key="7">
    <source>
        <dbReference type="ARBA" id="ARBA00044229"/>
    </source>
</evidence>
<name>A0ABR0EEX1_ZASCE</name>
<feature type="domain" description="Glucose-1-phosphate adenylyltransferase/Bifunctional protein GlmU-like C-terminal hexapeptide" evidence="10">
    <location>
        <begin position="424"/>
        <end position="492"/>
    </location>
</feature>
<dbReference type="InterPro" id="IPR051960">
    <property type="entry name" value="eIF2B_gamma"/>
</dbReference>
<dbReference type="PANTHER" id="PTHR45989">
    <property type="entry name" value="TRANSLATION INITIATION FACTOR EIF-2B SUBUNIT GAMMA"/>
    <property type="match status" value="1"/>
</dbReference>
<evidence type="ECO:0000256" key="3">
    <source>
        <dbReference type="ARBA" id="ARBA00022490"/>
    </source>
</evidence>
<evidence type="ECO:0000313" key="11">
    <source>
        <dbReference type="EMBL" id="KAK4499840.1"/>
    </source>
</evidence>
<evidence type="ECO:0000256" key="2">
    <source>
        <dbReference type="ARBA" id="ARBA00007878"/>
    </source>
</evidence>
<evidence type="ECO:0000256" key="6">
    <source>
        <dbReference type="ARBA" id="ARBA00044196"/>
    </source>
</evidence>
<comment type="subunit">
    <text evidence="8">Component of the translation initiation factor 2B (eIF2B) complex which is a heterodecamer of two sets of five different subunits: alpha, beta, gamma, delta and epsilon. Subunits alpha, beta and delta comprise a regulatory subcomplex and subunits epsilon and gamma comprise a catalytic subcomplex. Within the complex, the hexameric regulatory complex resides at the center, with the two heterodimeric catalytic subcomplexes bound on opposite sides.</text>
</comment>
<protein>
    <recommendedName>
        <fullName evidence="6">Translation initiation factor eIF2B subunit gamma</fullName>
    </recommendedName>
    <alternativeName>
        <fullName evidence="7">eIF2B GDP-GTP exchange factor subunit gamma</fullName>
    </alternativeName>
</protein>
<evidence type="ECO:0000256" key="8">
    <source>
        <dbReference type="ARBA" id="ARBA00046432"/>
    </source>
</evidence>
<dbReference type="SUPFAM" id="SSF53448">
    <property type="entry name" value="Nucleotide-diphospho-sugar transferases"/>
    <property type="match status" value="1"/>
</dbReference>
<evidence type="ECO:0000256" key="4">
    <source>
        <dbReference type="ARBA" id="ARBA00022540"/>
    </source>
</evidence>